<accession>A0ABT8W1G4</accession>
<comment type="caution">
    <text evidence="3">The sequence shown here is derived from an EMBL/GenBank/DDBJ whole genome shotgun (WGS) entry which is preliminary data.</text>
</comment>
<sequence>MTADLNENEVVYWVNSMKKECVGVGPMQCLQIQKGEDLEPGGWSLFYDNIAGFEYESGYIYRLIVREDEIPPEQRPADTSSIRYTLVSVLDKEPDTKLRLNDLWVLERVGGETLVLENERMRPRMELNLRDMAVMGFDGCNNYRGAIQRVDASELVFGPLASTRKACIDMRIPAQFGANLDLVRSYTIKGTQLSLNDGEGRELLGFQKTD</sequence>
<dbReference type="EMBL" id="JAUMIS010000002">
    <property type="protein sequence ID" value="MDO3722089.1"/>
    <property type="molecule type" value="Genomic_DNA"/>
</dbReference>
<reference evidence="3" key="1">
    <citation type="submission" date="2023-07" db="EMBL/GenBank/DDBJ databases">
        <title>Marinobacter sp. chi1 genome sequencing and assembly.</title>
        <authorList>
            <person name="Park S."/>
        </authorList>
    </citation>
    <scope>NUCLEOTIDE SEQUENCE</scope>
    <source>
        <strain evidence="3">Chi1</strain>
    </source>
</reference>
<dbReference type="InterPro" id="IPR053147">
    <property type="entry name" value="Hsp_HslJ-like"/>
</dbReference>
<feature type="domain" description="DUF306" evidence="1">
    <location>
        <begin position="102"/>
        <end position="206"/>
    </location>
</feature>
<feature type="domain" description="DUF4377" evidence="2">
    <location>
        <begin position="13"/>
        <end position="92"/>
    </location>
</feature>
<evidence type="ECO:0000313" key="3">
    <source>
        <dbReference type="EMBL" id="MDO3722089.1"/>
    </source>
</evidence>
<protein>
    <submittedName>
        <fullName evidence="3">DUF4377 domain-containing protein</fullName>
    </submittedName>
</protein>
<dbReference type="PANTHER" id="PTHR35535:SF1">
    <property type="entry name" value="HEAT SHOCK PROTEIN HSLJ"/>
    <property type="match status" value="1"/>
</dbReference>
<proteinExistence type="predicted"/>
<dbReference type="PANTHER" id="PTHR35535">
    <property type="entry name" value="HEAT SHOCK PROTEIN HSLJ"/>
    <property type="match status" value="1"/>
</dbReference>
<keyword evidence="4" id="KW-1185">Reference proteome</keyword>
<dbReference type="InterPro" id="IPR038670">
    <property type="entry name" value="HslJ-like_sf"/>
</dbReference>
<dbReference type="InterPro" id="IPR025485">
    <property type="entry name" value="DUF4377"/>
</dbReference>
<evidence type="ECO:0000259" key="2">
    <source>
        <dbReference type="Pfam" id="PF14302"/>
    </source>
</evidence>
<name>A0ABT8W1G4_9GAMM</name>
<dbReference type="Pfam" id="PF03724">
    <property type="entry name" value="META"/>
    <property type="match status" value="1"/>
</dbReference>
<evidence type="ECO:0000313" key="4">
    <source>
        <dbReference type="Proteomes" id="UP001168640"/>
    </source>
</evidence>
<dbReference type="InterPro" id="IPR005184">
    <property type="entry name" value="DUF306_Meta_HslJ"/>
</dbReference>
<dbReference type="Proteomes" id="UP001168640">
    <property type="component" value="Unassembled WGS sequence"/>
</dbReference>
<dbReference type="RefSeq" id="WP_302909847.1">
    <property type="nucleotide sequence ID" value="NZ_JAUMIS010000002.1"/>
</dbReference>
<evidence type="ECO:0000259" key="1">
    <source>
        <dbReference type="Pfam" id="PF03724"/>
    </source>
</evidence>
<dbReference type="Pfam" id="PF14302">
    <property type="entry name" value="DUF4377"/>
    <property type="match status" value="1"/>
</dbReference>
<dbReference type="Gene3D" id="2.40.128.270">
    <property type="match status" value="1"/>
</dbReference>
<organism evidence="3 4">
    <name type="scientific">Marinobacter suaedae</name>
    <dbReference type="NCBI Taxonomy" id="3057675"/>
    <lineage>
        <taxon>Bacteria</taxon>
        <taxon>Pseudomonadati</taxon>
        <taxon>Pseudomonadota</taxon>
        <taxon>Gammaproteobacteria</taxon>
        <taxon>Pseudomonadales</taxon>
        <taxon>Marinobacteraceae</taxon>
        <taxon>Marinobacter</taxon>
    </lineage>
</organism>
<gene>
    <name evidence="3" type="ORF">QVZ43_10185</name>
</gene>